<accession>A0A6M0IFV6</accession>
<dbReference type="Gene3D" id="3.90.550.10">
    <property type="entry name" value="Spore Coat Polysaccharide Biosynthesis Protein SpsA, Chain A"/>
    <property type="match status" value="1"/>
</dbReference>
<dbReference type="SUPFAM" id="SSF53448">
    <property type="entry name" value="Nucleotide-diphospho-sugar transferases"/>
    <property type="match status" value="1"/>
</dbReference>
<dbReference type="CDD" id="cd02526">
    <property type="entry name" value="GT2_RfbF_like"/>
    <property type="match status" value="1"/>
</dbReference>
<dbReference type="PANTHER" id="PTHR43179:SF12">
    <property type="entry name" value="GALACTOFURANOSYLTRANSFERASE GLFT2"/>
    <property type="match status" value="1"/>
</dbReference>
<evidence type="ECO:0000256" key="2">
    <source>
        <dbReference type="ARBA" id="ARBA00022676"/>
    </source>
</evidence>
<dbReference type="PANTHER" id="PTHR43179">
    <property type="entry name" value="RHAMNOSYLTRANSFERASE WBBL"/>
    <property type="match status" value="1"/>
</dbReference>
<reference evidence="5 6" key="1">
    <citation type="submission" date="2020-02" db="EMBL/GenBank/DDBJ databases">
        <title>Draft genome sequence of two Spirosoma agri KCTC 52727 and Spirosoma terrae KCTC 52035.</title>
        <authorList>
            <person name="Rojas J."/>
            <person name="Ambika Manirajan B."/>
            <person name="Ratering S."/>
            <person name="Suarez C."/>
            <person name="Schnell S."/>
        </authorList>
    </citation>
    <scope>NUCLEOTIDE SEQUENCE [LARGE SCALE GENOMIC DNA]</scope>
    <source>
        <strain evidence="5 6">KCTC 52727</strain>
    </source>
</reference>
<comment type="similarity">
    <text evidence="1">Belongs to the glycosyltransferase 2 family.</text>
</comment>
<name>A0A6M0IFV6_9BACT</name>
<proteinExistence type="inferred from homology"/>
<evidence type="ECO:0000259" key="4">
    <source>
        <dbReference type="Pfam" id="PF00535"/>
    </source>
</evidence>
<keyword evidence="6" id="KW-1185">Reference proteome</keyword>
<evidence type="ECO:0000256" key="3">
    <source>
        <dbReference type="ARBA" id="ARBA00022679"/>
    </source>
</evidence>
<dbReference type="Pfam" id="PF00535">
    <property type="entry name" value="Glycos_transf_2"/>
    <property type="match status" value="1"/>
</dbReference>
<keyword evidence="2" id="KW-0328">Glycosyltransferase</keyword>
<gene>
    <name evidence="5" type="ORF">GK091_07675</name>
</gene>
<dbReference type="EMBL" id="JAAGNZ010000001">
    <property type="protein sequence ID" value="NEU66757.1"/>
    <property type="molecule type" value="Genomic_DNA"/>
</dbReference>
<keyword evidence="3 5" id="KW-0808">Transferase</keyword>
<dbReference type="RefSeq" id="WP_164035998.1">
    <property type="nucleotide sequence ID" value="NZ_JAAGNZ010000001.1"/>
</dbReference>
<dbReference type="GO" id="GO:0016757">
    <property type="term" value="F:glycosyltransferase activity"/>
    <property type="evidence" value="ECO:0007669"/>
    <property type="project" value="UniProtKB-KW"/>
</dbReference>
<dbReference type="AlphaFoldDB" id="A0A6M0IFV6"/>
<dbReference type="InterPro" id="IPR029044">
    <property type="entry name" value="Nucleotide-diphossugar_trans"/>
</dbReference>
<protein>
    <submittedName>
        <fullName evidence="5">Glycosyltransferase family 2 protein</fullName>
    </submittedName>
</protein>
<feature type="domain" description="Glycosyltransferase 2-like" evidence="4">
    <location>
        <begin position="6"/>
        <end position="104"/>
    </location>
</feature>
<comment type="caution">
    <text evidence="5">The sequence shown here is derived from an EMBL/GenBank/DDBJ whole genome shotgun (WGS) entry which is preliminary data.</text>
</comment>
<evidence type="ECO:0000313" key="6">
    <source>
        <dbReference type="Proteomes" id="UP000477386"/>
    </source>
</evidence>
<organism evidence="5 6">
    <name type="scientific">Spirosoma agri</name>
    <dbReference type="NCBI Taxonomy" id="1987381"/>
    <lineage>
        <taxon>Bacteria</taxon>
        <taxon>Pseudomonadati</taxon>
        <taxon>Bacteroidota</taxon>
        <taxon>Cytophagia</taxon>
        <taxon>Cytophagales</taxon>
        <taxon>Cytophagaceae</taxon>
        <taxon>Spirosoma</taxon>
    </lineage>
</organism>
<evidence type="ECO:0000313" key="5">
    <source>
        <dbReference type="EMBL" id="NEU66757.1"/>
    </source>
</evidence>
<sequence>MRIAGVIVLYNSALYCIQNIKTYLPQIDKLFIIDNSDYIDESMVKELTKLTGSEYIYNHGNQGIAQALNEAAKRAIEEEYDYLLTMDDDSSAPTTMIAEMKQFISAQIQPDRLGIISAAHLPATLRGNVPNRVLYTMTSGNLLNLRAYQAVGPFRDDFFIDHVDHEYSLRLNSSGYSITELPTVRINHPVGEKKIKWGVTYVSRQPVRQYYMVRNGIIVAKQYFHRYPIFTYKMIKLLIKEWLKIILAQTNRRQRMAFMMKGLSDGLSGRTGKV</sequence>
<dbReference type="InterPro" id="IPR001173">
    <property type="entry name" value="Glyco_trans_2-like"/>
</dbReference>
<dbReference type="Proteomes" id="UP000477386">
    <property type="component" value="Unassembled WGS sequence"/>
</dbReference>
<evidence type="ECO:0000256" key="1">
    <source>
        <dbReference type="ARBA" id="ARBA00006739"/>
    </source>
</evidence>